<feature type="domain" description="Solute-binding protein family 3/N-terminal" evidence="2">
    <location>
        <begin position="35"/>
        <end position="252"/>
    </location>
</feature>
<organism evidence="3 4">
    <name type="scientific">Paraglaciecola hydrolytica</name>
    <dbReference type="NCBI Taxonomy" id="1799789"/>
    <lineage>
        <taxon>Bacteria</taxon>
        <taxon>Pseudomonadati</taxon>
        <taxon>Pseudomonadota</taxon>
        <taxon>Gammaproteobacteria</taxon>
        <taxon>Alteromonadales</taxon>
        <taxon>Alteromonadaceae</taxon>
        <taxon>Paraglaciecola</taxon>
    </lineage>
</organism>
<dbReference type="Pfam" id="PF00497">
    <property type="entry name" value="SBP_bac_3"/>
    <property type="match status" value="1"/>
</dbReference>
<dbReference type="STRING" id="1799789.AX660_21440"/>
<dbReference type="RefSeq" id="WP_068380505.1">
    <property type="nucleotide sequence ID" value="NZ_LSNE01000011.1"/>
</dbReference>
<keyword evidence="4" id="KW-1185">Reference proteome</keyword>
<dbReference type="PANTHER" id="PTHR38834">
    <property type="entry name" value="PERIPLASMIC SUBSTRATE BINDING PROTEIN FAMILY 3"/>
    <property type="match status" value="1"/>
</dbReference>
<reference evidence="4" key="1">
    <citation type="submission" date="2016-02" db="EMBL/GenBank/DDBJ databases">
        <authorList>
            <person name="Schultz-Johansen M."/>
            <person name="Glaring M.A."/>
            <person name="Bech P.K."/>
            <person name="Stougaard P."/>
        </authorList>
    </citation>
    <scope>NUCLEOTIDE SEQUENCE [LARGE SCALE GENOMIC DNA]</scope>
    <source>
        <strain evidence="4">S66</strain>
    </source>
</reference>
<dbReference type="Gene3D" id="3.40.190.10">
    <property type="entry name" value="Periplasmic binding protein-like II"/>
    <property type="match status" value="2"/>
</dbReference>
<protein>
    <recommendedName>
        <fullName evidence="2">Solute-binding protein family 3/N-terminal domain-containing protein</fullName>
    </recommendedName>
</protein>
<dbReference type="OrthoDB" id="8587856at2"/>
<gene>
    <name evidence="3" type="ORF">AX660_21440</name>
</gene>
<comment type="caution">
    <text evidence="3">The sequence shown here is derived from an EMBL/GenBank/DDBJ whole genome shotgun (WGS) entry which is preliminary data.</text>
</comment>
<dbReference type="InterPro" id="IPR001638">
    <property type="entry name" value="Solute-binding_3/MltF_N"/>
</dbReference>
<evidence type="ECO:0000313" key="4">
    <source>
        <dbReference type="Proteomes" id="UP000070299"/>
    </source>
</evidence>
<evidence type="ECO:0000259" key="2">
    <source>
        <dbReference type="Pfam" id="PF00497"/>
    </source>
</evidence>
<feature type="signal peptide" evidence="1">
    <location>
        <begin position="1"/>
        <end position="21"/>
    </location>
</feature>
<keyword evidence="1" id="KW-0732">Signal</keyword>
<accession>A0A148KLU3</accession>
<evidence type="ECO:0000313" key="3">
    <source>
        <dbReference type="EMBL" id="KXI27294.1"/>
    </source>
</evidence>
<name>A0A148KLU3_9ALTE</name>
<evidence type="ECO:0000256" key="1">
    <source>
        <dbReference type="SAM" id="SignalP"/>
    </source>
</evidence>
<proteinExistence type="predicted"/>
<dbReference type="SUPFAM" id="SSF53850">
    <property type="entry name" value="Periplasmic binding protein-like II"/>
    <property type="match status" value="1"/>
</dbReference>
<dbReference type="EMBL" id="LSNE01000011">
    <property type="protein sequence ID" value="KXI27294.1"/>
    <property type="molecule type" value="Genomic_DNA"/>
</dbReference>
<dbReference type="Proteomes" id="UP000070299">
    <property type="component" value="Unassembled WGS sequence"/>
</dbReference>
<sequence>MSMPLRAFFYSLLLIVTPVSASSAIQTPMTLQLITEHNPPAEFLDDQGKVSGVTVDLITLLMQRLDEQGSFIIMPWSRGLLHAQTHENVILFETVKTLNREPFFKWVGPLKSYKIHLYARSQRPDSEFTAEQLNHKNIACSYRKSAIVDDIKKLGFSENTNLVLTSRSGECIDMLRLGRVDLITLSELMATEVVDELARQQIDIKPVLYLKESQMYLAFSKDFSDEKVTRWQQALEQSYLDGSMRQLYQGVFAETIIERLESFAKQQQK</sequence>
<feature type="chain" id="PRO_5007550207" description="Solute-binding protein family 3/N-terminal domain-containing protein" evidence="1">
    <location>
        <begin position="22"/>
        <end position="269"/>
    </location>
</feature>
<dbReference type="PANTHER" id="PTHR38834:SF3">
    <property type="entry name" value="SOLUTE-BINDING PROTEIN FAMILY 3_N-TERMINAL DOMAIN-CONTAINING PROTEIN"/>
    <property type="match status" value="1"/>
</dbReference>
<dbReference type="AlphaFoldDB" id="A0A148KLU3"/>